<keyword evidence="3" id="KW-1185">Reference proteome</keyword>
<comment type="caution">
    <text evidence="2">The sequence shown here is derived from an EMBL/GenBank/DDBJ whole genome shotgun (WGS) entry which is preliminary data.</text>
</comment>
<dbReference type="InterPro" id="IPR037523">
    <property type="entry name" value="VOC_core"/>
</dbReference>
<dbReference type="PROSITE" id="PS51819">
    <property type="entry name" value="VOC"/>
    <property type="match status" value="1"/>
</dbReference>
<dbReference type="SUPFAM" id="SSF54593">
    <property type="entry name" value="Glyoxalase/Bleomycin resistance protein/Dihydroxybiphenyl dioxygenase"/>
    <property type="match status" value="1"/>
</dbReference>
<dbReference type="CDD" id="cd07247">
    <property type="entry name" value="SgaA_N_like"/>
    <property type="match status" value="1"/>
</dbReference>
<evidence type="ECO:0000313" key="2">
    <source>
        <dbReference type="EMBL" id="TWT80117.1"/>
    </source>
</evidence>
<gene>
    <name evidence="2" type="ORF">CA13_15300</name>
</gene>
<dbReference type="PANTHER" id="PTHR33993:SF1">
    <property type="entry name" value="GLYOXALASE FAMILY PROTEIN"/>
    <property type="match status" value="1"/>
</dbReference>
<protein>
    <submittedName>
        <fullName evidence="2">Glyoxalase-like domain protein</fullName>
    </submittedName>
</protein>
<feature type="domain" description="VOC" evidence="1">
    <location>
        <begin position="6"/>
        <end position="116"/>
    </location>
</feature>
<sequence length="122" mass="13589">MNQHEKINYVEFPAKDMEATKQFFSVAFGWEFIDYGPDYAAVSDQGIEVGFYRSELVASTATGSVLVVFYSETLEETLAKVEKHGGVIVKPIISFPGGRRFQFVDPSGNELAVWSDREAPKA</sequence>
<evidence type="ECO:0000259" key="1">
    <source>
        <dbReference type="PROSITE" id="PS51819"/>
    </source>
</evidence>
<dbReference type="InterPro" id="IPR004360">
    <property type="entry name" value="Glyas_Fos-R_dOase_dom"/>
</dbReference>
<proteinExistence type="predicted"/>
<evidence type="ECO:0000313" key="3">
    <source>
        <dbReference type="Proteomes" id="UP000315010"/>
    </source>
</evidence>
<dbReference type="Pfam" id="PF00903">
    <property type="entry name" value="Glyoxalase"/>
    <property type="match status" value="1"/>
</dbReference>
<dbReference type="InterPro" id="IPR052164">
    <property type="entry name" value="Anthracycline_SecMetBiosynth"/>
</dbReference>
<reference evidence="2 3" key="1">
    <citation type="submission" date="2019-02" db="EMBL/GenBank/DDBJ databases">
        <title>Deep-cultivation of Planctomycetes and their phenomic and genomic characterization uncovers novel biology.</title>
        <authorList>
            <person name="Wiegand S."/>
            <person name="Jogler M."/>
            <person name="Boedeker C."/>
            <person name="Pinto D."/>
            <person name="Vollmers J."/>
            <person name="Rivas-Marin E."/>
            <person name="Kohn T."/>
            <person name="Peeters S.H."/>
            <person name="Heuer A."/>
            <person name="Rast P."/>
            <person name="Oberbeckmann S."/>
            <person name="Bunk B."/>
            <person name="Jeske O."/>
            <person name="Meyerdierks A."/>
            <person name="Storesund J.E."/>
            <person name="Kallscheuer N."/>
            <person name="Luecker S."/>
            <person name="Lage O.M."/>
            <person name="Pohl T."/>
            <person name="Merkel B.J."/>
            <person name="Hornburger P."/>
            <person name="Mueller R.-W."/>
            <person name="Bruemmer F."/>
            <person name="Labrenz M."/>
            <person name="Spormann A.M."/>
            <person name="Op Den Camp H."/>
            <person name="Overmann J."/>
            <person name="Amann R."/>
            <person name="Jetten M.S.M."/>
            <person name="Mascher T."/>
            <person name="Medema M.H."/>
            <person name="Devos D.P."/>
            <person name="Kaster A.-K."/>
            <person name="Ovreas L."/>
            <person name="Rohde M."/>
            <person name="Galperin M.Y."/>
            <person name="Jogler C."/>
        </authorList>
    </citation>
    <scope>NUCLEOTIDE SEQUENCE [LARGE SCALE GENOMIC DNA]</scope>
    <source>
        <strain evidence="2 3">CA13</strain>
    </source>
</reference>
<dbReference type="PANTHER" id="PTHR33993">
    <property type="entry name" value="GLYOXALASE-RELATED"/>
    <property type="match status" value="1"/>
</dbReference>
<dbReference type="Proteomes" id="UP000315010">
    <property type="component" value="Unassembled WGS sequence"/>
</dbReference>
<dbReference type="InterPro" id="IPR029068">
    <property type="entry name" value="Glyas_Bleomycin-R_OHBP_Dase"/>
</dbReference>
<accession>A0A5C5YZW2</accession>
<dbReference type="OrthoDB" id="9804235at2"/>
<organism evidence="2 3">
    <name type="scientific">Novipirellula herctigrandis</name>
    <dbReference type="NCBI Taxonomy" id="2527986"/>
    <lineage>
        <taxon>Bacteria</taxon>
        <taxon>Pseudomonadati</taxon>
        <taxon>Planctomycetota</taxon>
        <taxon>Planctomycetia</taxon>
        <taxon>Pirellulales</taxon>
        <taxon>Pirellulaceae</taxon>
        <taxon>Novipirellula</taxon>
    </lineage>
</organism>
<name>A0A5C5YZW2_9BACT</name>
<dbReference type="AlphaFoldDB" id="A0A5C5YZW2"/>
<dbReference type="RefSeq" id="WP_146395204.1">
    <property type="nucleotide sequence ID" value="NZ_SJPJ01000001.1"/>
</dbReference>
<dbReference type="EMBL" id="SJPJ01000001">
    <property type="protein sequence ID" value="TWT80117.1"/>
    <property type="molecule type" value="Genomic_DNA"/>
</dbReference>
<dbReference type="Gene3D" id="3.10.180.10">
    <property type="entry name" value="2,3-Dihydroxybiphenyl 1,2-Dioxygenase, domain 1"/>
    <property type="match status" value="1"/>
</dbReference>